<feature type="coiled-coil region" evidence="1">
    <location>
        <begin position="249"/>
        <end position="281"/>
    </location>
</feature>
<evidence type="ECO:0000313" key="3">
    <source>
        <dbReference type="EMBL" id="KAL0065450.1"/>
    </source>
</evidence>
<evidence type="ECO:0000313" key="4">
    <source>
        <dbReference type="Proteomes" id="UP001437256"/>
    </source>
</evidence>
<protein>
    <submittedName>
        <fullName evidence="3">Uncharacterized protein</fullName>
    </submittedName>
</protein>
<organism evidence="3 4">
    <name type="scientific">Marasmius tenuissimus</name>
    <dbReference type="NCBI Taxonomy" id="585030"/>
    <lineage>
        <taxon>Eukaryota</taxon>
        <taxon>Fungi</taxon>
        <taxon>Dikarya</taxon>
        <taxon>Basidiomycota</taxon>
        <taxon>Agaricomycotina</taxon>
        <taxon>Agaricomycetes</taxon>
        <taxon>Agaricomycetidae</taxon>
        <taxon>Agaricales</taxon>
        <taxon>Marasmiineae</taxon>
        <taxon>Marasmiaceae</taxon>
        <taxon>Marasmius</taxon>
    </lineage>
</organism>
<comment type="caution">
    <text evidence="3">The sequence shown here is derived from an EMBL/GenBank/DDBJ whole genome shotgun (WGS) entry which is preliminary data.</text>
</comment>
<evidence type="ECO:0000256" key="1">
    <source>
        <dbReference type="SAM" id="Coils"/>
    </source>
</evidence>
<proteinExistence type="predicted"/>
<gene>
    <name evidence="3" type="ORF">AAF712_007514</name>
</gene>
<sequence>MQQTHQVDTNPPGGDSATSQLHGDKDRTNGDFERRRSILAHYQAPLNIAEASSGMIHAKYDGDYHTLLDSARRTIQPPRQYPIPGDDHNNQVSFAELVVHVFVHCASEYPRQLENRFSNARLPSSTSWPSIFPAYSALKSYEDAITQRPSRLSLETRYLKETNSPGITSAFVLPFLSMLTERKRDPLVVLAVHMQILHYVRYIWAEPLLRTPWDSGTVAKEEMEEFLGSEEIREWFDSRPDGGRLREECERIVREMELETKENARVRAESIAKEYEIAQSERIFGRSV</sequence>
<reference evidence="3 4" key="1">
    <citation type="submission" date="2024-05" db="EMBL/GenBank/DDBJ databases">
        <title>A draft genome resource for the thread blight pathogen Marasmius tenuissimus strain MS-2.</title>
        <authorList>
            <person name="Yulfo-Soto G.E."/>
            <person name="Baruah I.K."/>
            <person name="Amoako-Attah I."/>
            <person name="Bukari Y."/>
            <person name="Meinhardt L.W."/>
            <person name="Bailey B.A."/>
            <person name="Cohen S.P."/>
        </authorList>
    </citation>
    <scope>NUCLEOTIDE SEQUENCE [LARGE SCALE GENOMIC DNA]</scope>
    <source>
        <strain evidence="3 4">MS-2</strain>
    </source>
</reference>
<name>A0ABR2ZVW6_9AGAR</name>
<keyword evidence="4" id="KW-1185">Reference proteome</keyword>
<keyword evidence="1" id="KW-0175">Coiled coil</keyword>
<dbReference type="EMBL" id="JBBXMP010000047">
    <property type="protein sequence ID" value="KAL0065450.1"/>
    <property type="molecule type" value="Genomic_DNA"/>
</dbReference>
<dbReference type="Proteomes" id="UP001437256">
    <property type="component" value="Unassembled WGS sequence"/>
</dbReference>
<accession>A0ABR2ZVW6</accession>
<evidence type="ECO:0000256" key="2">
    <source>
        <dbReference type="SAM" id="MobiDB-lite"/>
    </source>
</evidence>
<feature type="region of interest" description="Disordered" evidence="2">
    <location>
        <begin position="1"/>
        <end position="30"/>
    </location>
</feature>